<comment type="similarity">
    <text evidence="1">Belongs to the LysR transcriptional regulatory family.</text>
</comment>
<reference evidence="7" key="1">
    <citation type="submission" date="2017-12" db="EMBL/GenBank/DDBJ databases">
        <title>Draft genome sequence of Telmatospirillum siberiense 26-4b1T, an acidotolerant peatland alphaproteobacterium potentially involved in sulfur cycling.</title>
        <authorList>
            <person name="Hausmann B."/>
            <person name="Pjevac P."/>
            <person name="Schreck K."/>
            <person name="Herbold C.W."/>
            <person name="Daims H."/>
            <person name="Wagner M."/>
            <person name="Pester M."/>
            <person name="Loy A."/>
        </authorList>
    </citation>
    <scope>NUCLEOTIDE SEQUENCE [LARGE SCALE GENOMIC DNA]</scope>
    <source>
        <strain evidence="7">26-4b1</strain>
    </source>
</reference>
<gene>
    <name evidence="6" type="ORF">CWS72_22755</name>
</gene>
<evidence type="ECO:0000259" key="5">
    <source>
        <dbReference type="PROSITE" id="PS50931"/>
    </source>
</evidence>
<keyword evidence="7" id="KW-1185">Reference proteome</keyword>
<dbReference type="AlphaFoldDB" id="A0A2N3PP29"/>
<dbReference type="GO" id="GO:0003677">
    <property type="term" value="F:DNA binding"/>
    <property type="evidence" value="ECO:0007669"/>
    <property type="project" value="UniProtKB-KW"/>
</dbReference>
<sequence>MKVKADEHEAGLIEVRLLRLFEAIHATQSVTRAAEQLGQTQPTVSIGLGHLRRQFGDPLFVRTSEGMRPTPHADALIGPVRQVLQALRQLSEQGPVFDPLTATRMFRIGMTDASHITLLPQLLAHIRAHAPHVQLEAMQIDETIPQALQMGDADIAIGLIPGLEAGFYQQTLYAQDWVCLAQHPHPHLAGGLSLDAYKAEAHIDIVSGTGQDLLEEALKIHGVDRRVLLRLPGFLGLARILSGSDLIATLPRHIGETLAALGGLKVHACPLPIPGFTVKQHWHARFHHDPANRWLRGVCAELFLKGGEHALG</sequence>
<evidence type="ECO:0000256" key="1">
    <source>
        <dbReference type="ARBA" id="ARBA00009437"/>
    </source>
</evidence>
<keyword evidence="4" id="KW-0804">Transcription</keyword>
<dbReference type="PANTHER" id="PTHR30118:SF15">
    <property type="entry name" value="TRANSCRIPTIONAL REGULATORY PROTEIN"/>
    <property type="match status" value="1"/>
</dbReference>
<dbReference type="EMBL" id="PIUM01000036">
    <property type="protein sequence ID" value="PKU22183.1"/>
    <property type="molecule type" value="Genomic_DNA"/>
</dbReference>
<dbReference type="CDD" id="cd08459">
    <property type="entry name" value="PBP2_DntR_NahR_LinR_like"/>
    <property type="match status" value="1"/>
</dbReference>
<dbReference type="SUPFAM" id="SSF53850">
    <property type="entry name" value="Periplasmic binding protein-like II"/>
    <property type="match status" value="1"/>
</dbReference>
<dbReference type="PRINTS" id="PR00039">
    <property type="entry name" value="HTHLYSR"/>
</dbReference>
<dbReference type="Gene3D" id="3.40.190.10">
    <property type="entry name" value="Periplasmic binding protein-like II"/>
    <property type="match status" value="2"/>
</dbReference>
<dbReference type="PANTHER" id="PTHR30118">
    <property type="entry name" value="HTH-TYPE TRANSCRIPTIONAL REGULATOR LEUO-RELATED"/>
    <property type="match status" value="1"/>
</dbReference>
<dbReference type="Proteomes" id="UP000233293">
    <property type="component" value="Unassembled WGS sequence"/>
</dbReference>
<dbReference type="OrthoDB" id="9774011at2"/>
<dbReference type="GO" id="GO:0003700">
    <property type="term" value="F:DNA-binding transcription factor activity"/>
    <property type="evidence" value="ECO:0007669"/>
    <property type="project" value="InterPro"/>
</dbReference>
<dbReference type="RefSeq" id="WP_101252951.1">
    <property type="nucleotide sequence ID" value="NZ_PIUM01000036.1"/>
</dbReference>
<comment type="caution">
    <text evidence="6">The sequence shown here is derived from an EMBL/GenBank/DDBJ whole genome shotgun (WGS) entry which is preliminary data.</text>
</comment>
<dbReference type="InterPro" id="IPR005119">
    <property type="entry name" value="LysR_subst-bd"/>
</dbReference>
<dbReference type="InterPro" id="IPR036390">
    <property type="entry name" value="WH_DNA-bd_sf"/>
</dbReference>
<evidence type="ECO:0000313" key="7">
    <source>
        <dbReference type="Proteomes" id="UP000233293"/>
    </source>
</evidence>
<dbReference type="InterPro" id="IPR050389">
    <property type="entry name" value="LysR-type_TF"/>
</dbReference>
<dbReference type="Gene3D" id="1.10.10.10">
    <property type="entry name" value="Winged helix-like DNA-binding domain superfamily/Winged helix DNA-binding domain"/>
    <property type="match status" value="1"/>
</dbReference>
<evidence type="ECO:0000256" key="3">
    <source>
        <dbReference type="ARBA" id="ARBA00023125"/>
    </source>
</evidence>
<evidence type="ECO:0000256" key="2">
    <source>
        <dbReference type="ARBA" id="ARBA00023015"/>
    </source>
</evidence>
<proteinExistence type="inferred from homology"/>
<dbReference type="InterPro" id="IPR036388">
    <property type="entry name" value="WH-like_DNA-bd_sf"/>
</dbReference>
<evidence type="ECO:0000256" key="4">
    <source>
        <dbReference type="ARBA" id="ARBA00023163"/>
    </source>
</evidence>
<evidence type="ECO:0000313" key="6">
    <source>
        <dbReference type="EMBL" id="PKU22183.1"/>
    </source>
</evidence>
<protein>
    <submittedName>
        <fullName evidence="6">LysR family transcriptional regulator</fullName>
    </submittedName>
</protein>
<dbReference type="Pfam" id="PF00126">
    <property type="entry name" value="HTH_1"/>
    <property type="match status" value="1"/>
</dbReference>
<organism evidence="6 7">
    <name type="scientific">Telmatospirillum siberiense</name>
    <dbReference type="NCBI Taxonomy" id="382514"/>
    <lineage>
        <taxon>Bacteria</taxon>
        <taxon>Pseudomonadati</taxon>
        <taxon>Pseudomonadota</taxon>
        <taxon>Alphaproteobacteria</taxon>
        <taxon>Rhodospirillales</taxon>
        <taxon>Rhodospirillaceae</taxon>
        <taxon>Telmatospirillum</taxon>
    </lineage>
</organism>
<dbReference type="InterPro" id="IPR000847">
    <property type="entry name" value="LysR_HTH_N"/>
</dbReference>
<dbReference type="Pfam" id="PF03466">
    <property type="entry name" value="LysR_substrate"/>
    <property type="match status" value="1"/>
</dbReference>
<accession>A0A2N3PP29</accession>
<keyword evidence="2" id="KW-0805">Transcription regulation</keyword>
<name>A0A2N3PP29_9PROT</name>
<dbReference type="PROSITE" id="PS50931">
    <property type="entry name" value="HTH_LYSR"/>
    <property type="match status" value="1"/>
</dbReference>
<dbReference type="SUPFAM" id="SSF46785">
    <property type="entry name" value="Winged helix' DNA-binding domain"/>
    <property type="match status" value="1"/>
</dbReference>
<feature type="domain" description="HTH lysR-type" evidence="5">
    <location>
        <begin position="13"/>
        <end position="70"/>
    </location>
</feature>
<keyword evidence="3" id="KW-0238">DNA-binding</keyword>